<sequence>MRTLLFWLLCTPLVMFGQYQFSGQLSDDHKNQTVYLSIVENYRKSSRIYLDQIISTTTTDNFGSFRFEGDNLSDKNHLYRIHIDDCNYTSEKTAHFLKECNYTESLLFLAKNRDTISIPLLANNQALCEINSTNNTSTLILEINTLREEMILDFLEYPSKANEDLNFKKWFSRLQKFGIDSGEPVAELYIYNFLSDRASETHAFYLNHLQHNEYYIQLLNRLKNKYPNTSFTTQFQREITADKIMPEDTTTSFISVLSDYIVYIMIGVVGLTIACIFYRKKARKNNKKYFDTLTTQEKTIIEKIGLGKSNKEIAAELFISLSTVKTHINNIYKKLNVTSREELKALF</sequence>
<proteinExistence type="predicted"/>
<dbReference type="CDD" id="cd06170">
    <property type="entry name" value="LuxR_C_like"/>
    <property type="match status" value="1"/>
</dbReference>
<dbReference type="PANTHER" id="PTHR44688:SF16">
    <property type="entry name" value="DNA-BINDING TRANSCRIPTIONAL ACTIVATOR DEVR_DOSR"/>
    <property type="match status" value="1"/>
</dbReference>
<evidence type="ECO:0000256" key="4">
    <source>
        <dbReference type="SAM" id="Phobius"/>
    </source>
</evidence>
<keyword evidence="7" id="KW-1185">Reference proteome</keyword>
<evidence type="ECO:0000313" key="6">
    <source>
        <dbReference type="EMBL" id="MDT0622495.1"/>
    </source>
</evidence>
<organism evidence="6 7">
    <name type="scientific">Croceitalea vernalis</name>
    <dbReference type="NCBI Taxonomy" id="3075599"/>
    <lineage>
        <taxon>Bacteria</taxon>
        <taxon>Pseudomonadati</taxon>
        <taxon>Bacteroidota</taxon>
        <taxon>Flavobacteriia</taxon>
        <taxon>Flavobacteriales</taxon>
        <taxon>Flavobacteriaceae</taxon>
        <taxon>Croceitalea</taxon>
    </lineage>
</organism>
<comment type="caution">
    <text evidence="6">The sequence shown here is derived from an EMBL/GenBank/DDBJ whole genome shotgun (WGS) entry which is preliminary data.</text>
</comment>
<keyword evidence="2" id="KW-0238">DNA-binding</keyword>
<dbReference type="SMART" id="SM00421">
    <property type="entry name" value="HTH_LUXR"/>
    <property type="match status" value="1"/>
</dbReference>
<reference evidence="6 7" key="1">
    <citation type="submission" date="2023-09" db="EMBL/GenBank/DDBJ databases">
        <authorList>
            <person name="Rey-Velasco X."/>
        </authorList>
    </citation>
    <scope>NUCLEOTIDE SEQUENCE [LARGE SCALE GENOMIC DNA]</scope>
    <source>
        <strain evidence="6 7">P007</strain>
    </source>
</reference>
<dbReference type="Gene3D" id="1.10.10.10">
    <property type="entry name" value="Winged helix-like DNA-binding domain superfamily/Winged helix DNA-binding domain"/>
    <property type="match status" value="1"/>
</dbReference>
<dbReference type="RefSeq" id="WP_311388250.1">
    <property type="nucleotide sequence ID" value="NZ_JAVRHU010000003.1"/>
</dbReference>
<dbReference type="PANTHER" id="PTHR44688">
    <property type="entry name" value="DNA-BINDING TRANSCRIPTIONAL ACTIVATOR DEVR_DOSR"/>
    <property type="match status" value="1"/>
</dbReference>
<keyword evidence="4" id="KW-0812">Transmembrane</keyword>
<evidence type="ECO:0000259" key="5">
    <source>
        <dbReference type="PROSITE" id="PS50043"/>
    </source>
</evidence>
<dbReference type="PRINTS" id="PR00038">
    <property type="entry name" value="HTHLUXR"/>
</dbReference>
<dbReference type="InterPro" id="IPR000792">
    <property type="entry name" value="Tscrpt_reg_LuxR_C"/>
</dbReference>
<dbReference type="EMBL" id="JAVRHU010000003">
    <property type="protein sequence ID" value="MDT0622495.1"/>
    <property type="molecule type" value="Genomic_DNA"/>
</dbReference>
<evidence type="ECO:0000313" key="7">
    <source>
        <dbReference type="Proteomes" id="UP001250662"/>
    </source>
</evidence>
<dbReference type="PROSITE" id="PS50043">
    <property type="entry name" value="HTH_LUXR_2"/>
    <property type="match status" value="1"/>
</dbReference>
<evidence type="ECO:0000256" key="2">
    <source>
        <dbReference type="ARBA" id="ARBA00023125"/>
    </source>
</evidence>
<gene>
    <name evidence="6" type="ORF">RM520_12755</name>
</gene>
<dbReference type="Pfam" id="PF00196">
    <property type="entry name" value="GerE"/>
    <property type="match status" value="1"/>
</dbReference>
<evidence type="ECO:0000256" key="1">
    <source>
        <dbReference type="ARBA" id="ARBA00023015"/>
    </source>
</evidence>
<evidence type="ECO:0000256" key="3">
    <source>
        <dbReference type="ARBA" id="ARBA00023163"/>
    </source>
</evidence>
<dbReference type="PROSITE" id="PS00622">
    <property type="entry name" value="HTH_LUXR_1"/>
    <property type="match status" value="1"/>
</dbReference>
<keyword evidence="1" id="KW-0805">Transcription regulation</keyword>
<dbReference type="InterPro" id="IPR016032">
    <property type="entry name" value="Sig_transdc_resp-reg_C-effctor"/>
</dbReference>
<dbReference type="SUPFAM" id="SSF46894">
    <property type="entry name" value="C-terminal effector domain of the bipartite response regulators"/>
    <property type="match status" value="1"/>
</dbReference>
<dbReference type="InterPro" id="IPR036388">
    <property type="entry name" value="WH-like_DNA-bd_sf"/>
</dbReference>
<feature type="transmembrane region" description="Helical" evidence="4">
    <location>
        <begin position="260"/>
        <end position="278"/>
    </location>
</feature>
<name>A0ABU3BK59_9FLAO</name>
<keyword evidence="4" id="KW-0472">Membrane</keyword>
<feature type="domain" description="HTH luxR-type" evidence="5">
    <location>
        <begin position="286"/>
        <end position="347"/>
    </location>
</feature>
<dbReference type="Proteomes" id="UP001250662">
    <property type="component" value="Unassembled WGS sequence"/>
</dbReference>
<keyword evidence="4" id="KW-1133">Transmembrane helix</keyword>
<protein>
    <submittedName>
        <fullName evidence="6">LuxR C-terminal-related transcriptional regulator</fullName>
    </submittedName>
</protein>
<accession>A0ABU3BK59</accession>
<keyword evidence="3" id="KW-0804">Transcription</keyword>